<evidence type="ECO:0000256" key="3">
    <source>
        <dbReference type="ARBA" id="ARBA00043265"/>
    </source>
</evidence>
<accession>A0AAV3A7H1</accession>
<gene>
    <name evidence="5" type="ORF">GDO54_013573</name>
</gene>
<dbReference type="InterPro" id="IPR007110">
    <property type="entry name" value="Ig-like_dom"/>
</dbReference>
<dbReference type="InterPro" id="IPR036179">
    <property type="entry name" value="Ig-like_dom_sf"/>
</dbReference>
<evidence type="ECO:0000313" key="5">
    <source>
        <dbReference type="EMBL" id="DBA22554.1"/>
    </source>
</evidence>
<proteinExistence type="predicted"/>
<dbReference type="GO" id="GO:0002250">
    <property type="term" value="P:adaptive immune response"/>
    <property type="evidence" value="ECO:0007669"/>
    <property type="project" value="UniProtKB-KW"/>
</dbReference>
<dbReference type="SMART" id="SM00406">
    <property type="entry name" value="IGv"/>
    <property type="match status" value="1"/>
</dbReference>
<sequence>MAAASSAARVQSAEQLTQSDPVVIEPGNSHTLTCKGSGFTFSGYWMSWFKEYRGKLQWIADIRNDGTSTYYHDDVKGRFTITRDNNNNILSLKMENTKTEDCGLYYCTRYTVIKTYFGLNKNYACHL</sequence>
<evidence type="ECO:0000313" key="6">
    <source>
        <dbReference type="Proteomes" id="UP001181693"/>
    </source>
</evidence>
<organism evidence="5 6">
    <name type="scientific">Pyxicephalus adspersus</name>
    <name type="common">African bullfrog</name>
    <dbReference type="NCBI Taxonomy" id="30357"/>
    <lineage>
        <taxon>Eukaryota</taxon>
        <taxon>Metazoa</taxon>
        <taxon>Chordata</taxon>
        <taxon>Craniata</taxon>
        <taxon>Vertebrata</taxon>
        <taxon>Euteleostomi</taxon>
        <taxon>Amphibia</taxon>
        <taxon>Batrachia</taxon>
        <taxon>Anura</taxon>
        <taxon>Neobatrachia</taxon>
        <taxon>Ranoidea</taxon>
        <taxon>Pyxicephalidae</taxon>
        <taxon>Pyxicephalinae</taxon>
        <taxon>Pyxicephalus</taxon>
    </lineage>
</organism>
<dbReference type="InterPro" id="IPR013106">
    <property type="entry name" value="Ig_V-set"/>
</dbReference>
<evidence type="ECO:0000259" key="4">
    <source>
        <dbReference type="PROSITE" id="PS50835"/>
    </source>
</evidence>
<dbReference type="Gene3D" id="2.60.40.10">
    <property type="entry name" value="Immunoglobulins"/>
    <property type="match status" value="1"/>
</dbReference>
<name>A0AAV3A7H1_PYXAD</name>
<dbReference type="PANTHER" id="PTHR23266">
    <property type="entry name" value="IMMUNOGLOBULIN HEAVY CHAIN"/>
    <property type="match status" value="1"/>
</dbReference>
<keyword evidence="1" id="KW-0391">Immunity</keyword>
<keyword evidence="3" id="KW-1280">Immunoglobulin</keyword>
<dbReference type="PROSITE" id="PS50835">
    <property type="entry name" value="IG_LIKE"/>
    <property type="match status" value="1"/>
</dbReference>
<dbReference type="EMBL" id="DYDO01000006">
    <property type="protein sequence ID" value="DBA22554.1"/>
    <property type="molecule type" value="Genomic_DNA"/>
</dbReference>
<dbReference type="SMART" id="SM00409">
    <property type="entry name" value="IG"/>
    <property type="match status" value="1"/>
</dbReference>
<reference evidence="5" key="1">
    <citation type="thesis" date="2020" institute="ProQuest LLC" country="789 East Eisenhower Parkway, Ann Arbor, MI, USA">
        <title>Comparative Genomics and Chromosome Evolution.</title>
        <authorList>
            <person name="Mudd A.B."/>
        </authorList>
    </citation>
    <scope>NUCLEOTIDE SEQUENCE</scope>
    <source>
        <strain evidence="5">1538</strain>
        <tissue evidence="5">Blood</tissue>
    </source>
</reference>
<dbReference type="InterPro" id="IPR003599">
    <property type="entry name" value="Ig_sub"/>
</dbReference>
<dbReference type="Proteomes" id="UP001181693">
    <property type="component" value="Unassembled WGS sequence"/>
</dbReference>
<comment type="caution">
    <text evidence="5">The sequence shown here is derived from an EMBL/GenBank/DDBJ whole genome shotgun (WGS) entry which is preliminary data.</text>
</comment>
<dbReference type="InterPro" id="IPR050199">
    <property type="entry name" value="IgHV"/>
</dbReference>
<keyword evidence="6" id="KW-1185">Reference proteome</keyword>
<dbReference type="GO" id="GO:0005576">
    <property type="term" value="C:extracellular region"/>
    <property type="evidence" value="ECO:0007669"/>
    <property type="project" value="UniProtKB-ARBA"/>
</dbReference>
<dbReference type="AlphaFoldDB" id="A0AAV3A7H1"/>
<protein>
    <recommendedName>
        <fullName evidence="4">Ig-like domain-containing protein</fullName>
    </recommendedName>
</protein>
<dbReference type="GO" id="GO:0019814">
    <property type="term" value="C:immunoglobulin complex"/>
    <property type="evidence" value="ECO:0007669"/>
    <property type="project" value="UniProtKB-KW"/>
</dbReference>
<dbReference type="InterPro" id="IPR013783">
    <property type="entry name" value="Ig-like_fold"/>
</dbReference>
<dbReference type="Pfam" id="PF07686">
    <property type="entry name" value="V-set"/>
    <property type="match status" value="1"/>
</dbReference>
<dbReference type="SUPFAM" id="SSF48726">
    <property type="entry name" value="Immunoglobulin"/>
    <property type="match status" value="1"/>
</dbReference>
<feature type="domain" description="Ig-like" evidence="4">
    <location>
        <begin position="8"/>
        <end position="108"/>
    </location>
</feature>
<keyword evidence="2" id="KW-1064">Adaptive immunity</keyword>
<evidence type="ECO:0000256" key="1">
    <source>
        <dbReference type="ARBA" id="ARBA00022859"/>
    </source>
</evidence>
<evidence type="ECO:0000256" key="2">
    <source>
        <dbReference type="ARBA" id="ARBA00023130"/>
    </source>
</evidence>